<protein>
    <submittedName>
        <fullName evidence="1">Uncharacterized protein LOC107432399</fullName>
    </submittedName>
</protein>
<sequence length="49" mass="5644">MFPGVLGEVLRLSVAMAMRTRLDMMGIQAEMMRHCWRGYLGRHLGHTLL</sequence>
<reference evidence="1" key="1">
    <citation type="submission" date="2018-02" db="EMBL/GenBank/DDBJ databases">
        <title>Rhizophora mucronata_Transcriptome.</title>
        <authorList>
            <person name="Meera S.P."/>
            <person name="Sreeshan A."/>
            <person name="Augustine A."/>
        </authorList>
    </citation>
    <scope>NUCLEOTIDE SEQUENCE</scope>
    <source>
        <tissue evidence="1">Leaf</tissue>
    </source>
</reference>
<proteinExistence type="predicted"/>
<accession>A0A2P2IS57</accession>
<organism evidence="1">
    <name type="scientific">Rhizophora mucronata</name>
    <name type="common">Asiatic mangrove</name>
    <dbReference type="NCBI Taxonomy" id="61149"/>
    <lineage>
        <taxon>Eukaryota</taxon>
        <taxon>Viridiplantae</taxon>
        <taxon>Streptophyta</taxon>
        <taxon>Embryophyta</taxon>
        <taxon>Tracheophyta</taxon>
        <taxon>Spermatophyta</taxon>
        <taxon>Magnoliopsida</taxon>
        <taxon>eudicotyledons</taxon>
        <taxon>Gunneridae</taxon>
        <taxon>Pentapetalae</taxon>
        <taxon>rosids</taxon>
        <taxon>fabids</taxon>
        <taxon>Malpighiales</taxon>
        <taxon>Rhizophoraceae</taxon>
        <taxon>Rhizophora</taxon>
    </lineage>
</organism>
<dbReference type="AlphaFoldDB" id="A0A2P2IS57"/>
<dbReference type="EMBL" id="GGEC01003570">
    <property type="protein sequence ID" value="MBW84053.1"/>
    <property type="molecule type" value="Transcribed_RNA"/>
</dbReference>
<name>A0A2P2IS57_RHIMU</name>
<evidence type="ECO:0000313" key="1">
    <source>
        <dbReference type="EMBL" id="MBW84053.1"/>
    </source>
</evidence>